<name>A0A2P2K1N8_RHIMU</name>
<evidence type="ECO:0000313" key="1">
    <source>
        <dbReference type="EMBL" id="MBW99618.1"/>
    </source>
</evidence>
<organism evidence="1">
    <name type="scientific">Rhizophora mucronata</name>
    <name type="common">Asiatic mangrove</name>
    <dbReference type="NCBI Taxonomy" id="61149"/>
    <lineage>
        <taxon>Eukaryota</taxon>
        <taxon>Viridiplantae</taxon>
        <taxon>Streptophyta</taxon>
        <taxon>Embryophyta</taxon>
        <taxon>Tracheophyta</taxon>
        <taxon>Spermatophyta</taxon>
        <taxon>Magnoliopsida</taxon>
        <taxon>eudicotyledons</taxon>
        <taxon>Gunneridae</taxon>
        <taxon>Pentapetalae</taxon>
        <taxon>rosids</taxon>
        <taxon>fabids</taxon>
        <taxon>Malpighiales</taxon>
        <taxon>Rhizophoraceae</taxon>
        <taxon>Rhizophora</taxon>
    </lineage>
</organism>
<reference evidence="1" key="1">
    <citation type="submission" date="2018-02" db="EMBL/GenBank/DDBJ databases">
        <title>Rhizophora mucronata_Transcriptome.</title>
        <authorList>
            <person name="Meera S.P."/>
            <person name="Sreeshan A."/>
            <person name="Augustine A."/>
        </authorList>
    </citation>
    <scope>NUCLEOTIDE SEQUENCE</scope>
    <source>
        <tissue evidence="1">Leaf</tissue>
    </source>
</reference>
<accession>A0A2P2K1N8</accession>
<dbReference type="AlphaFoldDB" id="A0A2P2K1N8"/>
<dbReference type="EMBL" id="GGEC01019135">
    <property type="protein sequence ID" value="MBW99618.1"/>
    <property type="molecule type" value="Transcribed_RNA"/>
</dbReference>
<protein>
    <submittedName>
        <fullName evidence="1">Uncharacterized protein</fullName>
    </submittedName>
</protein>
<sequence length="48" mass="5618">MDLDPIAEKPSSLSQKDTLFTCQWLLFTQILTLQFLVCNFHCTWLPET</sequence>
<proteinExistence type="predicted"/>